<dbReference type="RefSeq" id="WP_115402874.1">
    <property type="nucleotide sequence ID" value="NZ_QPKV01000004.1"/>
</dbReference>
<sequence>MYKKNIYILICLFILYPFYKGYAQTGVGTKNPQTALRIDGAKDNAATGLPTAAQAVNDVMVTTTGQLGVGVINPTTRVDLRSADQKGIIGVGTNTQTPAQAGGGAIRYNAADGLLYYSDGTSWISLPLNAPAKALVLANKSAVQAVAQTSTDQYITSWSEITDAQNNFDNATGIFTAPRDGFYIVSFNVTLASAVIPNNTRIETIIESNNTGTNNIGTFKNVNSYPAYQSRSLSNSVAGNCNAIFNLVQGNTIRFRVWHNLGGNRNTSTANNGTDNSISIYEL</sequence>
<evidence type="ECO:0008006" key="3">
    <source>
        <dbReference type="Google" id="ProtNLM"/>
    </source>
</evidence>
<dbReference type="EMBL" id="QPKV01000004">
    <property type="protein sequence ID" value="RDC56143.1"/>
    <property type="molecule type" value="Genomic_DNA"/>
</dbReference>
<reference evidence="1 2" key="1">
    <citation type="submission" date="2018-07" db="EMBL/GenBank/DDBJ databases">
        <title>Pedobacter sp. nov., isolated from soil.</title>
        <authorList>
            <person name="Zhou L.Y."/>
            <person name="Du Z.J."/>
        </authorList>
    </citation>
    <scope>NUCLEOTIDE SEQUENCE [LARGE SCALE GENOMIC DNA]</scope>
    <source>
        <strain evidence="1 2">JDX94</strain>
    </source>
</reference>
<keyword evidence="2" id="KW-1185">Reference proteome</keyword>
<comment type="caution">
    <text evidence="1">The sequence shown here is derived from an EMBL/GenBank/DDBJ whole genome shotgun (WGS) entry which is preliminary data.</text>
</comment>
<dbReference type="Gene3D" id="2.60.120.40">
    <property type="match status" value="1"/>
</dbReference>
<protein>
    <recommendedName>
        <fullName evidence="3">C1q domain-containing protein</fullName>
    </recommendedName>
</protein>
<gene>
    <name evidence="1" type="ORF">DU508_11015</name>
</gene>
<accession>A0A369PU87</accession>
<dbReference type="OrthoDB" id="1240046at2"/>
<name>A0A369PU87_9SPHI</name>
<evidence type="ECO:0000313" key="1">
    <source>
        <dbReference type="EMBL" id="RDC56143.1"/>
    </source>
</evidence>
<dbReference type="Proteomes" id="UP000253961">
    <property type="component" value="Unassembled WGS sequence"/>
</dbReference>
<dbReference type="InterPro" id="IPR008983">
    <property type="entry name" value="Tumour_necrosis_fac-like_dom"/>
</dbReference>
<dbReference type="AlphaFoldDB" id="A0A369PU87"/>
<proteinExistence type="predicted"/>
<dbReference type="SUPFAM" id="SSF49842">
    <property type="entry name" value="TNF-like"/>
    <property type="match status" value="1"/>
</dbReference>
<evidence type="ECO:0000313" key="2">
    <source>
        <dbReference type="Proteomes" id="UP000253961"/>
    </source>
</evidence>
<organism evidence="1 2">
    <name type="scientific">Pedobacter chinensis</name>
    <dbReference type="NCBI Taxonomy" id="2282421"/>
    <lineage>
        <taxon>Bacteria</taxon>
        <taxon>Pseudomonadati</taxon>
        <taxon>Bacteroidota</taxon>
        <taxon>Sphingobacteriia</taxon>
        <taxon>Sphingobacteriales</taxon>
        <taxon>Sphingobacteriaceae</taxon>
        <taxon>Pedobacter</taxon>
    </lineage>
</organism>